<accession>A0AAD7RXJ5</accession>
<evidence type="ECO:0000313" key="2">
    <source>
        <dbReference type="EMBL" id="KAJ8392013.1"/>
    </source>
</evidence>
<reference evidence="2" key="1">
    <citation type="journal article" date="2023" name="Science">
        <title>Genome structures resolve the early diversification of teleost fishes.</title>
        <authorList>
            <person name="Parey E."/>
            <person name="Louis A."/>
            <person name="Montfort J."/>
            <person name="Bouchez O."/>
            <person name="Roques C."/>
            <person name="Iampietro C."/>
            <person name="Lluch J."/>
            <person name="Castinel A."/>
            <person name="Donnadieu C."/>
            <person name="Desvignes T."/>
            <person name="Floi Bucao C."/>
            <person name="Jouanno E."/>
            <person name="Wen M."/>
            <person name="Mejri S."/>
            <person name="Dirks R."/>
            <person name="Jansen H."/>
            <person name="Henkel C."/>
            <person name="Chen W.J."/>
            <person name="Zahm M."/>
            <person name="Cabau C."/>
            <person name="Klopp C."/>
            <person name="Thompson A.W."/>
            <person name="Robinson-Rechavi M."/>
            <person name="Braasch I."/>
            <person name="Lecointre G."/>
            <person name="Bobe J."/>
            <person name="Postlethwait J.H."/>
            <person name="Berthelot C."/>
            <person name="Roest Crollius H."/>
            <person name="Guiguen Y."/>
        </authorList>
    </citation>
    <scope>NUCLEOTIDE SEQUENCE</scope>
    <source>
        <strain evidence="2">NC1722</strain>
    </source>
</reference>
<name>A0AAD7RXJ5_9TELE</name>
<evidence type="ECO:0000256" key="1">
    <source>
        <dbReference type="SAM" id="MobiDB-lite"/>
    </source>
</evidence>
<dbReference type="InterPro" id="IPR029293">
    <property type="entry name" value="RHNO1"/>
</dbReference>
<protein>
    <submittedName>
        <fullName evidence="2">Uncharacterized protein</fullName>
    </submittedName>
</protein>
<feature type="region of interest" description="Disordered" evidence="1">
    <location>
        <begin position="33"/>
        <end position="58"/>
    </location>
</feature>
<organism evidence="2 3">
    <name type="scientific">Aldrovandia affinis</name>
    <dbReference type="NCBI Taxonomy" id="143900"/>
    <lineage>
        <taxon>Eukaryota</taxon>
        <taxon>Metazoa</taxon>
        <taxon>Chordata</taxon>
        <taxon>Craniata</taxon>
        <taxon>Vertebrata</taxon>
        <taxon>Euteleostomi</taxon>
        <taxon>Actinopterygii</taxon>
        <taxon>Neopterygii</taxon>
        <taxon>Teleostei</taxon>
        <taxon>Notacanthiformes</taxon>
        <taxon>Halosauridae</taxon>
        <taxon>Aldrovandia</taxon>
    </lineage>
</organism>
<gene>
    <name evidence="2" type="ORF">AAFF_G00083230</name>
</gene>
<comment type="caution">
    <text evidence="2">The sequence shown here is derived from an EMBL/GenBank/DDBJ whole genome shotgun (WGS) entry which is preliminary data.</text>
</comment>
<dbReference type="GO" id="GO:0000077">
    <property type="term" value="P:DNA damage checkpoint signaling"/>
    <property type="evidence" value="ECO:0007669"/>
    <property type="project" value="InterPro"/>
</dbReference>
<keyword evidence="3" id="KW-1185">Reference proteome</keyword>
<sequence length="299" mass="32522">MPRRTRKGSLLNSKQPLLFVQTPLDGATHLYGPEVKSARNPKSFVSEEQRQSSAAFSSWVTPQFDTSMQLQLPAPRGRRGISKNRSSRSVLNSSSLLSLPQLRKTSVCKFPSLSFEKHVTTPPHHPAARHGEKTNLGGVPGDKNALDPAQRGRSQSRCGVGDTERPQSIPSLREVDVEDPGVSKVTPATPLAHTGGENHGPDGTINTPAKHNHSHSGFSPPDIETPEMLQGGRIGAMRDSHLSKLHLLFPQTPLQAAPTVLVSDTPEEHYGWSWRRRQLSFLPDEGQVPNAGPPVKSSP</sequence>
<dbReference type="GO" id="GO:0005694">
    <property type="term" value="C:chromosome"/>
    <property type="evidence" value="ECO:0007669"/>
    <property type="project" value="TreeGrafter"/>
</dbReference>
<evidence type="ECO:0000313" key="3">
    <source>
        <dbReference type="Proteomes" id="UP001221898"/>
    </source>
</evidence>
<dbReference type="Proteomes" id="UP001221898">
    <property type="component" value="Unassembled WGS sequence"/>
</dbReference>
<dbReference type="GO" id="GO:0005634">
    <property type="term" value="C:nucleus"/>
    <property type="evidence" value="ECO:0007669"/>
    <property type="project" value="InterPro"/>
</dbReference>
<dbReference type="AlphaFoldDB" id="A0AAD7RXJ5"/>
<dbReference type="GO" id="GO:0000725">
    <property type="term" value="P:recombinational repair"/>
    <property type="evidence" value="ECO:0007669"/>
    <property type="project" value="TreeGrafter"/>
</dbReference>
<dbReference type="PANTHER" id="PTHR35541:SF1">
    <property type="entry name" value="RAD9, HUS1, RAD1-INTERACTING NUCLEAR ORPHAN PROTEIN 1"/>
    <property type="match status" value="1"/>
</dbReference>
<feature type="region of interest" description="Disordered" evidence="1">
    <location>
        <begin position="119"/>
        <end position="223"/>
    </location>
</feature>
<proteinExistence type="predicted"/>
<dbReference type="Pfam" id="PF15319">
    <property type="entry name" value="RHINO"/>
    <property type="match status" value="1"/>
</dbReference>
<dbReference type="PANTHER" id="PTHR35541">
    <property type="entry name" value="RAD9, HUS1, RAD1-INTERACTING NUCLEAR ORPHAN PROTEIN 1"/>
    <property type="match status" value="1"/>
</dbReference>
<dbReference type="GO" id="GO:0071479">
    <property type="term" value="P:cellular response to ionizing radiation"/>
    <property type="evidence" value="ECO:0007669"/>
    <property type="project" value="InterPro"/>
</dbReference>
<dbReference type="EMBL" id="JAINUG010000150">
    <property type="protein sequence ID" value="KAJ8392013.1"/>
    <property type="molecule type" value="Genomic_DNA"/>
</dbReference>